<evidence type="ECO:0000313" key="2">
    <source>
        <dbReference type="Proteomes" id="UP000305729"/>
    </source>
</evidence>
<sequence length="119" mass="13457">MDWRGKLTSLFPDWLEESGIKRFNNSNHNLKVGDEVRGIVICRAQFGVWADIGVGYPALIHFADFIAPDVKLDGYVGFPEVGESVNTIVNAISPRAEIDLIKKYNFRSIKINKRMGFKI</sequence>
<organism evidence="1 2">
    <name type="scientific">Pseudoalteromonas rubra</name>
    <dbReference type="NCBI Taxonomy" id="43658"/>
    <lineage>
        <taxon>Bacteria</taxon>
        <taxon>Pseudomonadati</taxon>
        <taxon>Pseudomonadota</taxon>
        <taxon>Gammaproteobacteria</taxon>
        <taxon>Alteromonadales</taxon>
        <taxon>Pseudoalteromonadaceae</taxon>
        <taxon>Pseudoalteromonas</taxon>
    </lineage>
</organism>
<gene>
    <name evidence="1" type="ORF">CWC22_011070</name>
</gene>
<dbReference type="AlphaFoldDB" id="A0A5S3V3T2"/>
<protein>
    <recommendedName>
        <fullName evidence="3">S1 motif domain-containing protein</fullName>
    </recommendedName>
</protein>
<evidence type="ECO:0000313" key="1">
    <source>
        <dbReference type="EMBL" id="QPB83499.1"/>
    </source>
</evidence>
<dbReference type="EMBL" id="CP045429">
    <property type="protein sequence ID" value="QPB83499.1"/>
    <property type="molecule type" value="Genomic_DNA"/>
</dbReference>
<evidence type="ECO:0008006" key="3">
    <source>
        <dbReference type="Google" id="ProtNLM"/>
    </source>
</evidence>
<accession>A0A5S3V3T2</accession>
<name>A0A5S3V3T2_9GAMM</name>
<dbReference type="InterPro" id="IPR012340">
    <property type="entry name" value="NA-bd_OB-fold"/>
</dbReference>
<dbReference type="SUPFAM" id="SSF50249">
    <property type="entry name" value="Nucleic acid-binding proteins"/>
    <property type="match status" value="1"/>
</dbReference>
<proteinExistence type="predicted"/>
<dbReference type="Proteomes" id="UP000305729">
    <property type="component" value="Chromosome 1"/>
</dbReference>
<dbReference type="Gene3D" id="2.40.50.140">
    <property type="entry name" value="Nucleic acid-binding proteins"/>
    <property type="match status" value="1"/>
</dbReference>
<reference evidence="1 2" key="1">
    <citation type="submission" date="2019-10" db="EMBL/GenBank/DDBJ databases">
        <title>Pseudoalteromonas rubra S4059.</title>
        <authorList>
            <person name="Paulsen S."/>
            <person name="Wang X."/>
        </authorList>
    </citation>
    <scope>NUCLEOTIDE SEQUENCE [LARGE SCALE GENOMIC DNA]</scope>
    <source>
        <strain evidence="1 2">S4059</strain>
    </source>
</reference>
<dbReference type="RefSeq" id="WP_138536552.1">
    <property type="nucleotide sequence ID" value="NZ_CP045429.1"/>
</dbReference>